<evidence type="ECO:0000313" key="2">
    <source>
        <dbReference type="Proteomes" id="UP000053240"/>
    </source>
</evidence>
<keyword evidence="2" id="KW-1185">Reference proteome</keyword>
<evidence type="ECO:0000313" key="1">
    <source>
        <dbReference type="EMBL" id="KPJ07451.1"/>
    </source>
</evidence>
<gene>
    <name evidence="1" type="ORF">RR48_08464</name>
</gene>
<dbReference type="AlphaFoldDB" id="A0A194QV69"/>
<proteinExistence type="predicted"/>
<protein>
    <submittedName>
        <fullName evidence="1">Uncharacterized protein</fullName>
    </submittedName>
</protein>
<dbReference type="Proteomes" id="UP000053240">
    <property type="component" value="Unassembled WGS sequence"/>
</dbReference>
<dbReference type="OrthoDB" id="10046738at2759"/>
<sequence>MEDRRHRLTRTLCVNCNICVNTLRRYLALTLDPRVTSLICSWVYPQIITEEDVVCEACRDLAMFAVNENLQQEVSNSGEQAGPSHRGHAHVCLLCGCSIARRQSDKILKDSPTDLQRSIIAIIESRVAIRPISESDRVCHACWLRTKRESQRMNRIDDARSQQSVPEVTQSQDFVSPDQSTLNVEIILPNYRRAANTNNHCVFPHCSNTTLRGISDQLRAIVLNSYHYYLPELARICDEHLESYTWDTLFDSDKSISTFTARQIQHVFSFVNAFNPTLDFKNIEEMDERLFIYLIGYTKEKFNTLLEEVPRVKRYVREP</sequence>
<organism evidence="1 2">
    <name type="scientific">Papilio machaon</name>
    <name type="common">Old World swallowtail butterfly</name>
    <dbReference type="NCBI Taxonomy" id="76193"/>
    <lineage>
        <taxon>Eukaryota</taxon>
        <taxon>Metazoa</taxon>
        <taxon>Ecdysozoa</taxon>
        <taxon>Arthropoda</taxon>
        <taxon>Hexapoda</taxon>
        <taxon>Insecta</taxon>
        <taxon>Pterygota</taxon>
        <taxon>Neoptera</taxon>
        <taxon>Endopterygota</taxon>
        <taxon>Lepidoptera</taxon>
        <taxon>Glossata</taxon>
        <taxon>Ditrysia</taxon>
        <taxon>Papilionoidea</taxon>
        <taxon>Papilionidae</taxon>
        <taxon>Papilioninae</taxon>
        <taxon>Papilio</taxon>
    </lineage>
</organism>
<dbReference type="InParanoid" id="A0A194QV69"/>
<name>A0A194QV69_PAPMA</name>
<dbReference type="EMBL" id="KQ461185">
    <property type="protein sequence ID" value="KPJ07451.1"/>
    <property type="molecule type" value="Genomic_DNA"/>
</dbReference>
<dbReference type="KEGG" id="pmac:106718924"/>
<reference evidence="1 2" key="1">
    <citation type="journal article" date="2015" name="Nat. Commun.">
        <title>Outbred genome sequencing and CRISPR/Cas9 gene editing in butterflies.</title>
        <authorList>
            <person name="Li X."/>
            <person name="Fan D."/>
            <person name="Zhang W."/>
            <person name="Liu G."/>
            <person name="Zhang L."/>
            <person name="Zhao L."/>
            <person name="Fang X."/>
            <person name="Chen L."/>
            <person name="Dong Y."/>
            <person name="Chen Y."/>
            <person name="Ding Y."/>
            <person name="Zhao R."/>
            <person name="Feng M."/>
            <person name="Zhu Y."/>
            <person name="Feng Y."/>
            <person name="Jiang X."/>
            <person name="Zhu D."/>
            <person name="Xiang H."/>
            <person name="Feng X."/>
            <person name="Li S."/>
            <person name="Wang J."/>
            <person name="Zhang G."/>
            <person name="Kronforst M.R."/>
            <person name="Wang W."/>
        </authorList>
    </citation>
    <scope>NUCLEOTIDE SEQUENCE [LARGE SCALE GENOMIC DNA]</scope>
    <source>
        <strain evidence="1">Ya'a_city_454_Pm</strain>
        <tissue evidence="1">Whole body</tissue>
    </source>
</reference>
<accession>A0A194QV69</accession>